<proteinExistence type="predicted"/>
<sequence length="75" mass="8154">MKLTMEIDRSLMDKVTHITCAGNEADAIRTSLRNLSSKKIGENALREGYFFKFVRPADAAATEGGEAHAAEAAVR</sequence>
<evidence type="ECO:0000313" key="2">
    <source>
        <dbReference type="Proteomes" id="UP000070058"/>
    </source>
</evidence>
<reference evidence="2" key="1">
    <citation type="submission" date="2016-02" db="EMBL/GenBank/DDBJ databases">
        <authorList>
            <person name="Sanders J.G."/>
            <person name="Lin J.Y."/>
            <person name="Wertz J.T."/>
            <person name="Russell J.A."/>
            <person name="Moreau C.S."/>
            <person name="Powell S."/>
        </authorList>
    </citation>
    <scope>NUCLEOTIDE SEQUENCE [LARGE SCALE GENOMIC DNA]</scope>
    <source>
        <strain evidence="2">CAG34</strain>
    </source>
</reference>
<name>A0A139SSX9_9BACT</name>
<gene>
    <name evidence="1" type="ORF">AXK11_00170</name>
</gene>
<dbReference type="RefSeq" id="WP_068628545.1">
    <property type="nucleotide sequence ID" value="NZ_LSZQ01000012.1"/>
</dbReference>
<keyword evidence="2" id="KW-1185">Reference proteome</keyword>
<dbReference type="AlphaFoldDB" id="A0A139SSX9"/>
<dbReference type="Proteomes" id="UP000070058">
    <property type="component" value="Unassembled WGS sequence"/>
</dbReference>
<accession>A0A139SSX9</accession>
<dbReference type="EMBL" id="LSZQ01000012">
    <property type="protein sequence ID" value="KXU37688.1"/>
    <property type="molecule type" value="Genomic_DNA"/>
</dbReference>
<organism evidence="1 2">
    <name type="scientific">Cephaloticoccus primus</name>
    <dbReference type="NCBI Taxonomy" id="1548207"/>
    <lineage>
        <taxon>Bacteria</taxon>
        <taxon>Pseudomonadati</taxon>
        <taxon>Verrucomicrobiota</taxon>
        <taxon>Opitutia</taxon>
        <taxon>Opitutales</taxon>
        <taxon>Opitutaceae</taxon>
        <taxon>Cephaloticoccus</taxon>
    </lineage>
</organism>
<protein>
    <submittedName>
        <fullName evidence="1">Uncharacterized protein</fullName>
    </submittedName>
</protein>
<dbReference type="STRING" id="1548207.AXK11_00170"/>
<evidence type="ECO:0000313" key="1">
    <source>
        <dbReference type="EMBL" id="KXU37688.1"/>
    </source>
</evidence>
<comment type="caution">
    <text evidence="1">The sequence shown here is derived from an EMBL/GenBank/DDBJ whole genome shotgun (WGS) entry which is preliminary data.</text>
</comment>